<dbReference type="PANTHER" id="PTHR16305:SF35">
    <property type="entry name" value="TRANSCRIPTIONAL ACTIVATOR DOMAIN"/>
    <property type="match status" value="1"/>
</dbReference>
<dbReference type="InterPro" id="IPR027417">
    <property type="entry name" value="P-loop_NTPase"/>
</dbReference>
<dbReference type="PRINTS" id="PR00038">
    <property type="entry name" value="HTHLUXR"/>
</dbReference>
<keyword evidence="5" id="KW-1185">Reference proteome</keyword>
<name>A0A4V2M485_9ACTN</name>
<dbReference type="PANTHER" id="PTHR16305">
    <property type="entry name" value="TESTICULAR SOLUBLE ADENYLYL CYCLASE"/>
    <property type="match status" value="1"/>
</dbReference>
<dbReference type="SMART" id="SM00421">
    <property type="entry name" value="HTH_LUXR"/>
    <property type="match status" value="1"/>
</dbReference>
<evidence type="ECO:0000313" key="4">
    <source>
        <dbReference type="EMBL" id="TCC34902.1"/>
    </source>
</evidence>
<dbReference type="AlphaFoldDB" id="A0A4V2M485"/>
<evidence type="ECO:0000259" key="3">
    <source>
        <dbReference type="PROSITE" id="PS50043"/>
    </source>
</evidence>
<dbReference type="GO" id="GO:0005737">
    <property type="term" value="C:cytoplasm"/>
    <property type="evidence" value="ECO:0007669"/>
    <property type="project" value="TreeGrafter"/>
</dbReference>
<dbReference type="CDD" id="cd06170">
    <property type="entry name" value="LuxR_C_like"/>
    <property type="match status" value="1"/>
</dbReference>
<evidence type="ECO:0000313" key="5">
    <source>
        <dbReference type="Proteomes" id="UP000292695"/>
    </source>
</evidence>
<evidence type="ECO:0000256" key="1">
    <source>
        <dbReference type="ARBA" id="ARBA00022741"/>
    </source>
</evidence>
<organism evidence="4 5">
    <name type="scientific">Kribbella sindirgiensis</name>
    <dbReference type="NCBI Taxonomy" id="1124744"/>
    <lineage>
        <taxon>Bacteria</taxon>
        <taxon>Bacillati</taxon>
        <taxon>Actinomycetota</taxon>
        <taxon>Actinomycetes</taxon>
        <taxon>Propionibacteriales</taxon>
        <taxon>Kribbellaceae</taxon>
        <taxon>Kribbella</taxon>
    </lineage>
</organism>
<dbReference type="GO" id="GO:0006355">
    <property type="term" value="P:regulation of DNA-templated transcription"/>
    <property type="evidence" value="ECO:0007669"/>
    <property type="project" value="InterPro"/>
</dbReference>
<dbReference type="OrthoDB" id="5476461at2"/>
<reference evidence="4 5" key="1">
    <citation type="submission" date="2019-02" db="EMBL/GenBank/DDBJ databases">
        <title>Kribbella capetownensis sp. nov. and Kribbella speibonae sp. nov., isolated from soil.</title>
        <authorList>
            <person name="Curtis S.M."/>
            <person name="Norton I."/>
            <person name="Everest G.J."/>
            <person name="Meyers P.R."/>
        </authorList>
    </citation>
    <scope>NUCLEOTIDE SEQUENCE [LARGE SCALE GENOMIC DNA]</scope>
    <source>
        <strain evidence="4 5">DSM 27082</strain>
    </source>
</reference>
<proteinExistence type="predicted"/>
<gene>
    <name evidence="4" type="ORF">E0H50_13495</name>
</gene>
<dbReference type="Proteomes" id="UP000292695">
    <property type="component" value="Unassembled WGS sequence"/>
</dbReference>
<dbReference type="PROSITE" id="PS00622">
    <property type="entry name" value="HTH_LUXR_1"/>
    <property type="match status" value="1"/>
</dbReference>
<dbReference type="Gene3D" id="3.40.50.300">
    <property type="entry name" value="P-loop containing nucleotide triphosphate hydrolases"/>
    <property type="match status" value="1"/>
</dbReference>
<dbReference type="SUPFAM" id="SSF46894">
    <property type="entry name" value="C-terminal effector domain of the bipartite response regulators"/>
    <property type="match status" value="1"/>
</dbReference>
<dbReference type="Gene3D" id="1.25.40.10">
    <property type="entry name" value="Tetratricopeptide repeat domain"/>
    <property type="match status" value="1"/>
</dbReference>
<dbReference type="RefSeq" id="WP_131287725.1">
    <property type="nucleotide sequence ID" value="NZ_SJKA01000004.1"/>
</dbReference>
<dbReference type="SUPFAM" id="SSF48452">
    <property type="entry name" value="TPR-like"/>
    <property type="match status" value="2"/>
</dbReference>
<dbReference type="Gene3D" id="1.10.10.10">
    <property type="entry name" value="Winged helix-like DNA-binding domain superfamily/Winged helix DNA-binding domain"/>
    <property type="match status" value="1"/>
</dbReference>
<dbReference type="GO" id="GO:0005524">
    <property type="term" value="F:ATP binding"/>
    <property type="evidence" value="ECO:0007669"/>
    <property type="project" value="UniProtKB-KW"/>
</dbReference>
<dbReference type="GO" id="GO:0004016">
    <property type="term" value="F:adenylate cyclase activity"/>
    <property type="evidence" value="ECO:0007669"/>
    <property type="project" value="TreeGrafter"/>
</dbReference>
<dbReference type="InterPro" id="IPR016032">
    <property type="entry name" value="Sig_transdc_resp-reg_C-effctor"/>
</dbReference>
<protein>
    <recommendedName>
        <fullName evidence="3">HTH luxR-type domain-containing protein</fullName>
    </recommendedName>
</protein>
<dbReference type="EMBL" id="SJKA01000004">
    <property type="protein sequence ID" value="TCC34902.1"/>
    <property type="molecule type" value="Genomic_DNA"/>
</dbReference>
<accession>A0A4V2M485</accession>
<keyword evidence="2" id="KW-0067">ATP-binding</keyword>
<keyword evidence="1" id="KW-0547">Nucleotide-binding</keyword>
<comment type="caution">
    <text evidence="4">The sequence shown here is derived from an EMBL/GenBank/DDBJ whole genome shotgun (WGS) entry which is preliminary data.</text>
</comment>
<dbReference type="InterPro" id="IPR041664">
    <property type="entry name" value="AAA_16"/>
</dbReference>
<sequence length="861" mass="91803">MSGARRAKSVLVERDGVLEGLVSAAKRLRAGGSSVVMMSGEAGIGKTTVINAFVERLDTDFRLLRGNCDDLLAPTALGPLREAFRDSDDGVRAPIDVGDLGSVLPAIVADLSGKRATVLILEDMHWADDASIDVVRYLVRRLTQLNVLLVITVRSDSLAARRPLRALQAALNGAFVQRVVLGPLSPAGVRVLAEGSGRDPEYLHRLSAGNPFYLTELLEAPGDGGTPLTVVDAVVGRAMALDPADRAAVEQLSIVPWPVDLDFAERLLGEGFKGLATAETNGLLELSSGTVRFRHEIARRAIEETIPQIRRIAMHRAVVTTLLARVEVDSAAVVHHAVEGFDVATILRFAPSAARQAARAGSHRQALICFEAVVPFADGLEASERAQLLDDYAWELHIAHRFDDAVRAAGRAVGVRQEVGDVVPWIETMLRLARHRYMAGDTAGAITTIECAEQLARPSDSAEARAATMTYRGMILVQTGLLDAAIALLPRARDAAVQAGRPELVSLCSNYLGVALTDAGDARGLACLRDALASALEGGHDEAAARAYTNLAEILFRHGLIDDLGSVLEAGARFTQERGFWSHAFGLEVHEAQCSLRRGDWDDAERRLQSLEDSAPDPGMLAVYHQPMAARLRLRHGDLVEAHDLARASWHQAWIQQSVVGILYGGVAYAEWAWVAGRGDIAQEIHDRLAQYDVPAGLLESFGQIYRLLALAGADVKASESIGSPPIAIRDPYERAAGLASSGSVGDALQAISILDALGAVAPADDLRGQLRRLRIAGIPSGPVSRVGGGRLTRRQAEVLRLLGAGLTNAEIAARLVVSVRTVDHHVSAILGRLAAGTRREAVGQAVALGLLAAPVDEKSG</sequence>
<dbReference type="PROSITE" id="PS50043">
    <property type="entry name" value="HTH_LUXR_2"/>
    <property type="match status" value="1"/>
</dbReference>
<feature type="domain" description="HTH luxR-type" evidence="3">
    <location>
        <begin position="785"/>
        <end position="850"/>
    </location>
</feature>
<dbReference type="Pfam" id="PF13191">
    <property type="entry name" value="AAA_16"/>
    <property type="match status" value="1"/>
</dbReference>
<dbReference type="InterPro" id="IPR011990">
    <property type="entry name" value="TPR-like_helical_dom_sf"/>
</dbReference>
<dbReference type="InterPro" id="IPR036388">
    <property type="entry name" value="WH-like_DNA-bd_sf"/>
</dbReference>
<dbReference type="InterPro" id="IPR000792">
    <property type="entry name" value="Tscrpt_reg_LuxR_C"/>
</dbReference>
<evidence type="ECO:0000256" key="2">
    <source>
        <dbReference type="ARBA" id="ARBA00022840"/>
    </source>
</evidence>
<dbReference type="SUPFAM" id="SSF52540">
    <property type="entry name" value="P-loop containing nucleoside triphosphate hydrolases"/>
    <property type="match status" value="1"/>
</dbReference>
<dbReference type="Pfam" id="PF00196">
    <property type="entry name" value="GerE"/>
    <property type="match status" value="1"/>
</dbReference>
<dbReference type="GO" id="GO:0003677">
    <property type="term" value="F:DNA binding"/>
    <property type="evidence" value="ECO:0007669"/>
    <property type="project" value="InterPro"/>
</dbReference>